<organism evidence="2 3">
    <name type="scientific">Neogobius melanostomus</name>
    <name type="common">round goby</name>
    <dbReference type="NCBI Taxonomy" id="47308"/>
    <lineage>
        <taxon>Eukaryota</taxon>
        <taxon>Metazoa</taxon>
        <taxon>Chordata</taxon>
        <taxon>Craniata</taxon>
        <taxon>Vertebrata</taxon>
        <taxon>Euteleostomi</taxon>
        <taxon>Actinopterygii</taxon>
        <taxon>Neopterygii</taxon>
        <taxon>Teleostei</taxon>
        <taxon>Neoteleostei</taxon>
        <taxon>Acanthomorphata</taxon>
        <taxon>Gobiaria</taxon>
        <taxon>Gobiiformes</taxon>
        <taxon>Gobioidei</taxon>
        <taxon>Gobiidae</taxon>
        <taxon>Benthophilinae</taxon>
        <taxon>Neogobiini</taxon>
        <taxon>Neogobius</taxon>
    </lineage>
</organism>
<feature type="region of interest" description="Disordered" evidence="1">
    <location>
        <begin position="63"/>
        <end position="94"/>
    </location>
</feature>
<accession>A0A8C6SGS1</accession>
<evidence type="ECO:0000256" key="1">
    <source>
        <dbReference type="SAM" id="MobiDB-lite"/>
    </source>
</evidence>
<dbReference type="Ensembl" id="ENSNMLT00000005676.1">
    <property type="protein sequence ID" value="ENSNMLP00000004974.1"/>
    <property type="gene ID" value="ENSNMLG00000003597.1"/>
</dbReference>
<reference evidence="2" key="1">
    <citation type="submission" date="2025-08" db="UniProtKB">
        <authorList>
            <consortium name="Ensembl"/>
        </authorList>
    </citation>
    <scope>IDENTIFICATION</scope>
</reference>
<protein>
    <submittedName>
        <fullName evidence="2">Uncharacterized protein</fullName>
    </submittedName>
</protein>
<keyword evidence="3" id="KW-1185">Reference proteome</keyword>
<evidence type="ECO:0000313" key="3">
    <source>
        <dbReference type="Proteomes" id="UP000694523"/>
    </source>
</evidence>
<reference evidence="2" key="2">
    <citation type="submission" date="2025-09" db="UniProtKB">
        <authorList>
            <consortium name="Ensembl"/>
        </authorList>
    </citation>
    <scope>IDENTIFICATION</scope>
</reference>
<name>A0A8C6SGS1_9GOBI</name>
<proteinExistence type="predicted"/>
<dbReference type="AlphaFoldDB" id="A0A8C6SGS1"/>
<sequence length="94" mass="10098">MQDQGLNLNPTRISCKKPAPLSFGPALGLAWSNQLTARLMLRREAELLTCGDQSSAPRSLRVTFGPHLPDQSEGGVTVGVWRRAEGRGSTSGTH</sequence>
<evidence type="ECO:0000313" key="2">
    <source>
        <dbReference type="Ensembl" id="ENSNMLP00000004974.1"/>
    </source>
</evidence>
<dbReference type="Proteomes" id="UP000694523">
    <property type="component" value="Unplaced"/>
</dbReference>